<dbReference type="GO" id="GO:0000139">
    <property type="term" value="C:Golgi membrane"/>
    <property type="evidence" value="ECO:0007669"/>
    <property type="project" value="UniProtKB-SubCell"/>
</dbReference>
<comment type="pathway">
    <text evidence="1 4">Glycan metabolism; pectin biosynthesis.</text>
</comment>
<dbReference type="EMBL" id="JANQDX010000014">
    <property type="protein sequence ID" value="KAL0912311.1"/>
    <property type="molecule type" value="Genomic_DNA"/>
</dbReference>
<dbReference type="InterPro" id="IPR029993">
    <property type="entry name" value="GAUT"/>
</dbReference>
<dbReference type="SUPFAM" id="SSF53448">
    <property type="entry name" value="Nucleotide-diphospho-sugar transferases"/>
    <property type="match status" value="1"/>
</dbReference>
<dbReference type="Pfam" id="PF01501">
    <property type="entry name" value="Glyco_transf_8"/>
    <property type="match status" value="1"/>
</dbReference>
<protein>
    <recommendedName>
        <fullName evidence="4">Hexosyltransferase</fullName>
        <ecNumber evidence="4">2.4.1.-</ecNumber>
    </recommendedName>
</protein>
<comment type="similarity">
    <text evidence="2 4">Belongs to the glycosyltransferase 8 family.</text>
</comment>
<evidence type="ECO:0000313" key="7">
    <source>
        <dbReference type="Proteomes" id="UP001552299"/>
    </source>
</evidence>
<comment type="caution">
    <text evidence="6">The sequence shown here is derived from an EMBL/GenBank/DDBJ whole genome shotgun (WGS) entry which is preliminary data.</text>
</comment>
<dbReference type="EC" id="2.4.1.-" evidence="4"/>
<dbReference type="Proteomes" id="UP001552299">
    <property type="component" value="Unassembled WGS sequence"/>
</dbReference>
<evidence type="ECO:0000256" key="5">
    <source>
        <dbReference type="SAM" id="SignalP"/>
    </source>
</evidence>
<accession>A0ABD0UPR7</accession>
<gene>
    <name evidence="6" type="ORF">M5K25_018275</name>
</gene>
<dbReference type="InterPro" id="IPR002495">
    <property type="entry name" value="Glyco_trans_8"/>
</dbReference>
<reference evidence="6 7" key="1">
    <citation type="journal article" date="2024" name="Plant Biotechnol. J.">
        <title>Dendrobium thyrsiflorum genome and its molecular insights into genes involved in important horticultural traits.</title>
        <authorList>
            <person name="Chen B."/>
            <person name="Wang J.Y."/>
            <person name="Zheng P.J."/>
            <person name="Li K.L."/>
            <person name="Liang Y.M."/>
            <person name="Chen X.F."/>
            <person name="Zhang C."/>
            <person name="Zhao X."/>
            <person name="He X."/>
            <person name="Zhang G.Q."/>
            <person name="Liu Z.J."/>
            <person name="Xu Q."/>
        </authorList>
    </citation>
    <scope>NUCLEOTIDE SEQUENCE [LARGE SCALE GENOMIC DNA]</scope>
    <source>
        <strain evidence="6">GZMU011</strain>
    </source>
</reference>
<comment type="subcellular location">
    <subcellularLocation>
        <location evidence="4">Golgi apparatus membrane</location>
        <topology evidence="4">Single-pass type II membrane protein</topology>
    </subcellularLocation>
</comment>
<dbReference type="InterPro" id="IPR029044">
    <property type="entry name" value="Nucleotide-diphossugar_trans"/>
</dbReference>
<keyword evidence="3 4" id="KW-0328">Glycosyltransferase</keyword>
<keyword evidence="4" id="KW-0961">Cell wall biogenesis/degradation</keyword>
<dbReference type="Gene3D" id="3.90.550.10">
    <property type="entry name" value="Spore Coat Polysaccharide Biosynthesis Protein SpsA, Chain A"/>
    <property type="match status" value="1"/>
</dbReference>
<evidence type="ECO:0000256" key="3">
    <source>
        <dbReference type="ARBA" id="ARBA00022676"/>
    </source>
</evidence>
<organism evidence="6 7">
    <name type="scientific">Dendrobium thyrsiflorum</name>
    <name type="common">Pinecone-like raceme dendrobium</name>
    <name type="synonym">Orchid</name>
    <dbReference type="NCBI Taxonomy" id="117978"/>
    <lineage>
        <taxon>Eukaryota</taxon>
        <taxon>Viridiplantae</taxon>
        <taxon>Streptophyta</taxon>
        <taxon>Embryophyta</taxon>
        <taxon>Tracheophyta</taxon>
        <taxon>Spermatophyta</taxon>
        <taxon>Magnoliopsida</taxon>
        <taxon>Liliopsida</taxon>
        <taxon>Asparagales</taxon>
        <taxon>Orchidaceae</taxon>
        <taxon>Epidendroideae</taxon>
        <taxon>Malaxideae</taxon>
        <taxon>Dendrobiinae</taxon>
        <taxon>Dendrobium</taxon>
    </lineage>
</organism>
<evidence type="ECO:0000256" key="4">
    <source>
        <dbReference type="RuleBase" id="RU362027"/>
    </source>
</evidence>
<evidence type="ECO:0000313" key="6">
    <source>
        <dbReference type="EMBL" id="KAL0912311.1"/>
    </source>
</evidence>
<name>A0ABD0UPR7_DENTH</name>
<dbReference type="PANTHER" id="PTHR32116">
    <property type="entry name" value="GALACTURONOSYLTRANSFERASE 4-RELATED"/>
    <property type="match status" value="1"/>
</dbReference>
<dbReference type="Pfam" id="PF25557">
    <property type="entry name" value="GAUT_1"/>
    <property type="match status" value="1"/>
</dbReference>
<evidence type="ECO:0000256" key="2">
    <source>
        <dbReference type="ARBA" id="ARBA00006351"/>
    </source>
</evidence>
<proteinExistence type="inferred from homology"/>
<feature type="chain" id="PRO_5044834002" description="Hexosyltransferase" evidence="5">
    <location>
        <begin position="33"/>
        <end position="316"/>
    </location>
</feature>
<dbReference type="AlphaFoldDB" id="A0ABD0UPR7"/>
<evidence type="ECO:0000256" key="1">
    <source>
        <dbReference type="ARBA" id="ARBA00004877"/>
    </source>
</evidence>
<dbReference type="GO" id="GO:0071555">
    <property type="term" value="P:cell wall organization"/>
    <property type="evidence" value="ECO:0007669"/>
    <property type="project" value="UniProtKB-KW"/>
</dbReference>
<dbReference type="GO" id="GO:0016757">
    <property type="term" value="F:glycosyltransferase activity"/>
    <property type="evidence" value="ECO:0007669"/>
    <property type="project" value="UniProtKB-KW"/>
</dbReference>
<sequence>MVPTKPTSDMTVGNMLIRLFLAPMLLFSMVFGDQIPVTDQRSNIASVSNKVDDEVFVQLENAAIEHSKAVDSAVLGKYNLWRREYDTEHTDTKVKFMRDQMIMARIYMVLAKSKSKLDIYKELLNQLKENQRVVGKANVDADLPIRAPETIQAMNQVLSKAKGEMYDCNTFIRKLRGMLQSTDEQTIPNAIHCLSMRLSINYYLLPPEQRKFPRSKNLENPSLYHYALFSDNVLAASVVVNSTLMNAKEPFGNLEHCHPDCYNPSIDRSEIKNAAVIHYNGNMKPWLELAMTKYRPYWTRYINYDHSYIQNCKLRT</sequence>
<keyword evidence="4" id="KW-0333">Golgi apparatus</keyword>
<keyword evidence="7" id="KW-1185">Reference proteome</keyword>
<keyword evidence="5" id="KW-0732">Signal</keyword>
<feature type="signal peptide" evidence="5">
    <location>
        <begin position="1"/>
        <end position="32"/>
    </location>
</feature>
<dbReference type="PANTHER" id="PTHR32116:SF4">
    <property type="entry name" value="POLYGALACTURONATE 4-ALPHA-GALACTURONOSYLTRANSFERASE"/>
    <property type="match status" value="1"/>
</dbReference>
<keyword evidence="3 4" id="KW-0808">Transferase</keyword>